<proteinExistence type="inferred from homology"/>
<keyword evidence="11" id="KW-1185">Reference proteome</keyword>
<dbReference type="KEGG" id="bchi:OY14_00545"/>
<feature type="region of interest" description="Disordered" evidence="8">
    <location>
        <begin position="148"/>
        <end position="173"/>
    </location>
</feature>
<dbReference type="Gene3D" id="3.10.430.100">
    <property type="entry name" value="Ribosomal protein L9, C-terminal domain"/>
    <property type="match status" value="1"/>
</dbReference>
<evidence type="ECO:0000256" key="3">
    <source>
        <dbReference type="ARBA" id="ARBA00022884"/>
    </source>
</evidence>
<feature type="domain" description="Ribosomal protein L9" evidence="9">
    <location>
        <begin position="13"/>
        <end position="40"/>
    </location>
</feature>
<dbReference type="STRING" id="1245910.OY14_00545"/>
<dbReference type="EMBL" id="CP009910">
    <property type="protein sequence ID" value="AJA89957.1"/>
    <property type="molecule type" value="Genomic_DNA"/>
</dbReference>
<dbReference type="SUPFAM" id="SSF55658">
    <property type="entry name" value="L9 N-domain-like"/>
    <property type="match status" value="1"/>
</dbReference>
<dbReference type="SUPFAM" id="SSF55653">
    <property type="entry name" value="Ribosomal protein L9 C-domain"/>
    <property type="match status" value="1"/>
</dbReference>
<gene>
    <name evidence="7" type="primary">rplI</name>
    <name evidence="10" type="ORF">OY14_00545</name>
</gene>
<dbReference type="InterPro" id="IPR036935">
    <property type="entry name" value="Ribosomal_bL9_N_sf"/>
</dbReference>
<evidence type="ECO:0000259" key="9">
    <source>
        <dbReference type="PROSITE" id="PS00651"/>
    </source>
</evidence>
<comment type="function">
    <text evidence="7">Binds to the 23S rRNA.</text>
</comment>
<dbReference type="InterPro" id="IPR020594">
    <property type="entry name" value="Ribosomal_bL9_bac/chp"/>
</dbReference>
<evidence type="ECO:0000256" key="2">
    <source>
        <dbReference type="ARBA" id="ARBA00022730"/>
    </source>
</evidence>
<reference evidence="10 11" key="1">
    <citation type="journal article" date="2015" name="Genome Announc.">
        <title>Genome Sequence of Borrelia chilensis VA1, a South American Member of the Lyme Borreliosis Group.</title>
        <authorList>
            <person name="Huang W."/>
            <person name="Ojaimi C."/>
            <person name="Fallon J.T."/>
            <person name="Travisany D."/>
            <person name="Maass A."/>
            <person name="Ivanova L."/>
            <person name="Tomova A."/>
            <person name="Gonzalez-Acuna D."/>
            <person name="Godfrey H.P."/>
            <person name="Cabello F.C."/>
        </authorList>
    </citation>
    <scope>NUCLEOTIDE SEQUENCE [LARGE SCALE GENOMIC DNA]</scope>
    <source>
        <strain evidence="10 11">VA1</strain>
    </source>
</reference>
<dbReference type="Pfam" id="PF01281">
    <property type="entry name" value="Ribosomal_L9_N"/>
    <property type="match status" value="1"/>
</dbReference>
<dbReference type="GO" id="GO:0006412">
    <property type="term" value="P:translation"/>
    <property type="evidence" value="ECO:0007669"/>
    <property type="project" value="UniProtKB-UniRule"/>
</dbReference>
<dbReference type="Pfam" id="PF03948">
    <property type="entry name" value="Ribosomal_L9_C"/>
    <property type="match status" value="1"/>
</dbReference>
<dbReference type="GO" id="GO:0003735">
    <property type="term" value="F:structural constituent of ribosome"/>
    <property type="evidence" value="ECO:0007669"/>
    <property type="project" value="InterPro"/>
</dbReference>
<feature type="compositionally biased region" description="Basic and acidic residues" evidence="8">
    <location>
        <begin position="162"/>
        <end position="173"/>
    </location>
</feature>
<name>A0A0A7V161_9SPIR</name>
<dbReference type="GO" id="GO:0005840">
    <property type="term" value="C:ribosome"/>
    <property type="evidence" value="ECO:0007669"/>
    <property type="project" value="UniProtKB-KW"/>
</dbReference>
<organism evidence="10 11">
    <name type="scientific">Borreliella chilensis</name>
    <dbReference type="NCBI Taxonomy" id="1245910"/>
    <lineage>
        <taxon>Bacteria</taxon>
        <taxon>Pseudomonadati</taxon>
        <taxon>Spirochaetota</taxon>
        <taxon>Spirochaetia</taxon>
        <taxon>Spirochaetales</taxon>
        <taxon>Borreliaceae</taxon>
        <taxon>Borreliella</taxon>
    </lineage>
</organism>
<dbReference type="HOGENOM" id="CLU_078938_3_0_12"/>
<comment type="similarity">
    <text evidence="1 7">Belongs to the bacterial ribosomal protein bL9 family.</text>
</comment>
<dbReference type="GO" id="GO:1990904">
    <property type="term" value="C:ribonucleoprotein complex"/>
    <property type="evidence" value="ECO:0007669"/>
    <property type="project" value="UniProtKB-KW"/>
</dbReference>
<keyword evidence="3 7" id="KW-0694">RNA-binding</keyword>
<dbReference type="GO" id="GO:0019843">
    <property type="term" value="F:rRNA binding"/>
    <property type="evidence" value="ECO:0007669"/>
    <property type="project" value="UniProtKB-UniRule"/>
</dbReference>
<evidence type="ECO:0000256" key="4">
    <source>
        <dbReference type="ARBA" id="ARBA00022980"/>
    </source>
</evidence>
<protein>
    <recommendedName>
        <fullName evidence="6 7">Large ribosomal subunit protein bL9</fullName>
    </recommendedName>
</protein>
<dbReference type="PANTHER" id="PTHR21368">
    <property type="entry name" value="50S RIBOSOMAL PROTEIN L9"/>
    <property type="match status" value="1"/>
</dbReference>
<evidence type="ECO:0000256" key="8">
    <source>
        <dbReference type="SAM" id="MobiDB-lite"/>
    </source>
</evidence>
<dbReference type="HAMAP" id="MF_00503">
    <property type="entry name" value="Ribosomal_bL9"/>
    <property type="match status" value="1"/>
</dbReference>
<dbReference type="InterPro" id="IPR036791">
    <property type="entry name" value="Ribosomal_bL9_C_sf"/>
</dbReference>
<evidence type="ECO:0000256" key="1">
    <source>
        <dbReference type="ARBA" id="ARBA00010605"/>
    </source>
</evidence>
<dbReference type="InterPro" id="IPR020070">
    <property type="entry name" value="Ribosomal_bL9_N"/>
</dbReference>
<evidence type="ECO:0000256" key="6">
    <source>
        <dbReference type="ARBA" id="ARBA00035292"/>
    </source>
</evidence>
<dbReference type="NCBIfam" id="TIGR00158">
    <property type="entry name" value="L9"/>
    <property type="match status" value="1"/>
</dbReference>
<dbReference type="InterPro" id="IPR009027">
    <property type="entry name" value="Ribosomal_bL9/RNase_H1_N"/>
</dbReference>
<evidence type="ECO:0000313" key="11">
    <source>
        <dbReference type="Proteomes" id="UP000030940"/>
    </source>
</evidence>
<keyword evidence="2 7" id="KW-0699">rRNA-binding</keyword>
<dbReference type="FunFam" id="3.40.5.10:FF:000003">
    <property type="entry name" value="50S ribosomal protein L9"/>
    <property type="match status" value="1"/>
</dbReference>
<dbReference type="Proteomes" id="UP000030940">
    <property type="component" value="Chromosome"/>
</dbReference>
<sequence>MKVILKEDFINLGREGDTVEVKDGFARNYLLPKGFAVFSNKHNIEIFNQKRRSILKKQETKKQIANDLKSKLDLVKLEFFMKSNDSGKLFHSINSLNIADELFKLGFDIERRKIDIHHGTLKAFGTYDVTIKLYEGINSIVKVEIKKEEKQEGKKSLNKKSNKVDEEAGREEV</sequence>
<dbReference type="PROSITE" id="PS00651">
    <property type="entry name" value="RIBOSOMAL_L9"/>
    <property type="match status" value="1"/>
</dbReference>
<evidence type="ECO:0000313" key="10">
    <source>
        <dbReference type="EMBL" id="AJA89957.1"/>
    </source>
</evidence>
<dbReference type="InterPro" id="IPR020069">
    <property type="entry name" value="Ribosomal_bL9_C"/>
</dbReference>
<keyword evidence="4 7" id="KW-0689">Ribosomal protein</keyword>
<dbReference type="Gene3D" id="3.40.5.10">
    <property type="entry name" value="Ribosomal protein L9, N-terminal domain"/>
    <property type="match status" value="1"/>
</dbReference>
<keyword evidence="5 7" id="KW-0687">Ribonucleoprotein</keyword>
<dbReference type="InterPro" id="IPR000244">
    <property type="entry name" value="Ribosomal_bL9"/>
</dbReference>
<evidence type="ECO:0000256" key="7">
    <source>
        <dbReference type="HAMAP-Rule" id="MF_00503"/>
    </source>
</evidence>
<dbReference type="AlphaFoldDB" id="A0A0A7V161"/>
<evidence type="ECO:0000256" key="5">
    <source>
        <dbReference type="ARBA" id="ARBA00023274"/>
    </source>
</evidence>
<accession>A0A0A7V161</accession>